<dbReference type="RefSeq" id="WP_256618075.1">
    <property type="nucleotide sequence ID" value="NZ_JANIBC010000001.1"/>
</dbReference>
<dbReference type="PANTHER" id="PTHR43592">
    <property type="entry name" value="CAAX AMINO TERMINAL PROTEASE"/>
    <property type="match status" value="1"/>
</dbReference>
<keyword evidence="1" id="KW-0472">Membrane</keyword>
<dbReference type="Proteomes" id="UP001142610">
    <property type="component" value="Unassembled WGS sequence"/>
</dbReference>
<keyword evidence="4" id="KW-1185">Reference proteome</keyword>
<gene>
    <name evidence="3" type="ORF">NOG11_02615</name>
</gene>
<feature type="domain" description="CAAX prenyl protease 2/Lysostaphin resistance protein A-like" evidence="2">
    <location>
        <begin position="168"/>
        <end position="254"/>
    </location>
</feature>
<sequence length="270" mass="28325">MSAKQSLFRNARTGLVIGLLAAIGAVIGNALAEREAGLSLPSLSDLPLILILFASGFLLGFLLPFVLKDAKAAEAAKPRVMGPREFVLAGLLSSGSMAVFAFILGDAMDAGLLGQLTPSVEGLVLGVLLTVPLILLLVVIMAAPLPFLQRFRDQQIADFTQKGVDFGWLPIILISFGAGFGEELLFRGVLQTWLTGQIGTVFGIVGTSLIFGVVHGPRLGYMLISALIGVYLGTAYALSGSLLAVALAHFLYDIYALRVTVLAVRKAAAA</sequence>
<keyword evidence="1" id="KW-0812">Transmembrane</keyword>
<comment type="caution">
    <text evidence="3">The sequence shown here is derived from an EMBL/GenBank/DDBJ whole genome shotgun (WGS) entry which is preliminary data.</text>
</comment>
<evidence type="ECO:0000259" key="2">
    <source>
        <dbReference type="Pfam" id="PF02517"/>
    </source>
</evidence>
<accession>A0A9X2L733</accession>
<name>A0A9X2L733_9PROT</name>
<evidence type="ECO:0000256" key="1">
    <source>
        <dbReference type="SAM" id="Phobius"/>
    </source>
</evidence>
<keyword evidence="1" id="KW-1133">Transmembrane helix</keyword>
<evidence type="ECO:0000313" key="3">
    <source>
        <dbReference type="EMBL" id="MCQ8184270.1"/>
    </source>
</evidence>
<reference evidence="3" key="1">
    <citation type="submission" date="2022-07" db="EMBL/GenBank/DDBJ databases">
        <title>Parvularcula maris sp. nov., an algicidal bacterium isolated from seawater.</title>
        <authorList>
            <person name="Li F."/>
        </authorList>
    </citation>
    <scope>NUCLEOTIDE SEQUENCE</scope>
    <source>
        <strain evidence="3">BGMRC 0090</strain>
    </source>
</reference>
<dbReference type="GO" id="GO:0004175">
    <property type="term" value="F:endopeptidase activity"/>
    <property type="evidence" value="ECO:0007669"/>
    <property type="project" value="UniProtKB-ARBA"/>
</dbReference>
<feature type="transmembrane region" description="Helical" evidence="1">
    <location>
        <begin position="192"/>
        <end position="214"/>
    </location>
</feature>
<feature type="transmembrane region" description="Helical" evidence="1">
    <location>
        <begin position="86"/>
        <end position="104"/>
    </location>
</feature>
<keyword evidence="3" id="KW-0378">Hydrolase</keyword>
<dbReference type="EMBL" id="JANIBC010000001">
    <property type="protein sequence ID" value="MCQ8184270.1"/>
    <property type="molecule type" value="Genomic_DNA"/>
</dbReference>
<protein>
    <submittedName>
        <fullName evidence="3">CPBP family intramembrane metalloprotease</fullName>
    </submittedName>
</protein>
<evidence type="ECO:0000313" key="4">
    <source>
        <dbReference type="Proteomes" id="UP001142610"/>
    </source>
</evidence>
<keyword evidence="3" id="KW-0482">Metalloprotease</keyword>
<feature type="transmembrane region" description="Helical" evidence="1">
    <location>
        <begin position="166"/>
        <end position="186"/>
    </location>
</feature>
<proteinExistence type="predicted"/>
<dbReference type="PANTHER" id="PTHR43592:SF15">
    <property type="entry name" value="CAAX AMINO TERMINAL PROTEASE FAMILY PROTEIN"/>
    <property type="match status" value="1"/>
</dbReference>
<dbReference type="GO" id="GO:0008237">
    <property type="term" value="F:metallopeptidase activity"/>
    <property type="evidence" value="ECO:0007669"/>
    <property type="project" value="UniProtKB-KW"/>
</dbReference>
<keyword evidence="3" id="KW-0645">Protease</keyword>
<dbReference type="AlphaFoldDB" id="A0A9X2L733"/>
<feature type="transmembrane region" description="Helical" evidence="1">
    <location>
        <begin position="124"/>
        <end position="145"/>
    </location>
</feature>
<dbReference type="GO" id="GO:0080120">
    <property type="term" value="P:CAAX-box protein maturation"/>
    <property type="evidence" value="ECO:0007669"/>
    <property type="project" value="UniProtKB-ARBA"/>
</dbReference>
<feature type="transmembrane region" description="Helical" evidence="1">
    <location>
        <begin position="226"/>
        <end position="252"/>
    </location>
</feature>
<organism evidence="3 4">
    <name type="scientific">Parvularcula maris</name>
    <dbReference type="NCBI Taxonomy" id="2965077"/>
    <lineage>
        <taxon>Bacteria</taxon>
        <taxon>Pseudomonadati</taxon>
        <taxon>Pseudomonadota</taxon>
        <taxon>Alphaproteobacteria</taxon>
        <taxon>Parvularculales</taxon>
        <taxon>Parvularculaceae</taxon>
        <taxon>Parvularcula</taxon>
    </lineage>
</organism>
<dbReference type="Pfam" id="PF02517">
    <property type="entry name" value="Rce1-like"/>
    <property type="match status" value="1"/>
</dbReference>
<feature type="transmembrane region" description="Helical" evidence="1">
    <location>
        <begin position="48"/>
        <end position="66"/>
    </location>
</feature>
<dbReference type="InterPro" id="IPR003675">
    <property type="entry name" value="Rce1/LyrA-like_dom"/>
</dbReference>